<proteinExistence type="predicted"/>
<accession>A0AC34R4F3</accession>
<organism evidence="1 2">
    <name type="scientific">Panagrolaimus sp. JU765</name>
    <dbReference type="NCBI Taxonomy" id="591449"/>
    <lineage>
        <taxon>Eukaryota</taxon>
        <taxon>Metazoa</taxon>
        <taxon>Ecdysozoa</taxon>
        <taxon>Nematoda</taxon>
        <taxon>Chromadorea</taxon>
        <taxon>Rhabditida</taxon>
        <taxon>Tylenchina</taxon>
        <taxon>Panagrolaimomorpha</taxon>
        <taxon>Panagrolaimoidea</taxon>
        <taxon>Panagrolaimidae</taxon>
        <taxon>Panagrolaimus</taxon>
    </lineage>
</organism>
<protein>
    <submittedName>
        <fullName evidence="2">Uncharacterized protein</fullName>
    </submittedName>
</protein>
<reference evidence="2" key="1">
    <citation type="submission" date="2022-11" db="UniProtKB">
        <authorList>
            <consortium name="WormBaseParasite"/>
        </authorList>
    </citation>
    <scope>IDENTIFICATION</scope>
</reference>
<dbReference type="WBParaSite" id="JU765_v2.g3441.t1">
    <property type="protein sequence ID" value="JU765_v2.g3441.t1"/>
    <property type="gene ID" value="JU765_v2.g3441"/>
</dbReference>
<name>A0AC34R4F3_9BILA</name>
<dbReference type="Proteomes" id="UP000887576">
    <property type="component" value="Unplaced"/>
</dbReference>
<sequence length="401" mass="46516">MGTDGDFDDNTVSSEKLQNLTNDVKFIIESNGERKLNELNLRRSQPFKLNENGSAIMRFKMQDSGCEIMLAKGKIIVDKVEQSNTTNTAEADAKTGIFIGCGVAAVIVTGGIVSLLVYCLACRKKKSDEKANAKPKWEVEEIDKEIEKQVKEKRAHFLEGIEKFKFDLNELGSVCDFLRKENDKIGCVTRKPDKKDVRTQELDMKYDFYTERNTNYQGEILFVEFESANAIAFVETYHNEAMDIFKRFGFIDANSSITQELRAYVNEPKTPTLQMAILFQKEFCMHLTKYKTANDLRKMPIQAQICHLFGLHSNQELRYHSLTLLKYRILLQLKKLPKESVEFLQWPMNVYMKWYQNNTSRPLKLLESELKLLEPQIKQHDPSFCIDYVEIRSLLYVEKQT</sequence>
<evidence type="ECO:0000313" key="1">
    <source>
        <dbReference type="Proteomes" id="UP000887576"/>
    </source>
</evidence>
<evidence type="ECO:0000313" key="2">
    <source>
        <dbReference type="WBParaSite" id="JU765_v2.g3441.t1"/>
    </source>
</evidence>